<dbReference type="EMBL" id="FOZU01000059">
    <property type="protein sequence ID" value="SFT24640.1"/>
    <property type="molecule type" value="Genomic_DNA"/>
</dbReference>
<keyword evidence="4" id="KW-1185">Reference proteome</keyword>
<feature type="region of interest" description="Disordered" evidence="1">
    <location>
        <begin position="331"/>
        <end position="358"/>
    </location>
</feature>
<name>A0A1I6WF86_9GAMM</name>
<feature type="compositionally biased region" description="Basic residues" evidence="1">
    <location>
        <begin position="331"/>
        <end position="342"/>
    </location>
</feature>
<evidence type="ECO:0000313" key="3">
    <source>
        <dbReference type="EMBL" id="SFT24640.1"/>
    </source>
</evidence>
<evidence type="ECO:0000259" key="2">
    <source>
        <dbReference type="Pfam" id="PF11726"/>
    </source>
</evidence>
<reference evidence="4" key="1">
    <citation type="submission" date="2016-10" db="EMBL/GenBank/DDBJ databases">
        <authorList>
            <person name="Varghese N."/>
            <person name="Submissions S."/>
        </authorList>
    </citation>
    <scope>NUCLEOTIDE SEQUENCE [LARGE SCALE GENOMIC DNA]</scope>
    <source>
        <strain evidence="4">ANC 5076</strain>
    </source>
</reference>
<organism evidence="3 4">
    <name type="scientific">Acinetobacter bohemicus</name>
    <dbReference type="NCBI Taxonomy" id="1435036"/>
    <lineage>
        <taxon>Bacteria</taxon>
        <taxon>Pseudomonadati</taxon>
        <taxon>Pseudomonadota</taxon>
        <taxon>Gammaproteobacteria</taxon>
        <taxon>Moraxellales</taxon>
        <taxon>Moraxellaceae</taxon>
        <taxon>Acinetobacter</taxon>
    </lineage>
</organism>
<sequence length="358" mass="42668">MDTLESNTSFIENMNPSITDNNKLTMDDISYRTYNQLSSIEELLKELKNENEQLLTDPSGYSFIFKRYKKLVFYRKDQYINELEDNFPDSKFSPYVNLYLRTKTECRKFDDITFIMALKKGLLSDTFKKEIAQQRRYASEYKKEVLNYINGLFDYRSRLLVIRIDLSYRKRLFRKITTNISNKPLSKQKHKLEALKAWSLEVREHRKMLIKQLKKQYSKGFVGYMWKLEYTEMKSFHYHMMFFLDGSEHREDITIAQNIGELWVNQITQGDGLYWNCNAYKDKYRNLGVGMISHHEDVLRDNVINTALYLVKKDYLIRSVMFNSKNRAFGKGHNPAKSKSGRPRKESIKGFEIEKNTN</sequence>
<protein>
    <recommendedName>
        <fullName evidence="2">YagK/YfjJ C-terminal domain-containing protein</fullName>
    </recommendedName>
</protein>
<evidence type="ECO:0000313" key="4">
    <source>
        <dbReference type="Proteomes" id="UP000182827"/>
    </source>
</evidence>
<feature type="domain" description="YagK/YfjJ C-terminal" evidence="2">
    <location>
        <begin position="156"/>
        <end position="331"/>
    </location>
</feature>
<evidence type="ECO:0000256" key="1">
    <source>
        <dbReference type="SAM" id="MobiDB-lite"/>
    </source>
</evidence>
<dbReference type="AlphaFoldDB" id="A0A1I6WF86"/>
<accession>A0A1I6WF86</accession>
<dbReference type="InterPro" id="IPR057271">
    <property type="entry name" value="YagK_YfjJ_C"/>
</dbReference>
<dbReference type="RefSeq" id="WP_074947877.1">
    <property type="nucleotide sequence ID" value="NZ_FOZU01000059.1"/>
</dbReference>
<gene>
    <name evidence="3" type="ORF">SAMN05444586_10599</name>
</gene>
<feature type="compositionally biased region" description="Basic and acidic residues" evidence="1">
    <location>
        <begin position="343"/>
        <end position="358"/>
    </location>
</feature>
<dbReference type="Pfam" id="PF11726">
    <property type="entry name" value="YagK_YfjJ_C"/>
    <property type="match status" value="1"/>
</dbReference>
<dbReference type="Proteomes" id="UP000182827">
    <property type="component" value="Unassembled WGS sequence"/>
</dbReference>
<proteinExistence type="predicted"/>